<reference evidence="3" key="1">
    <citation type="journal article" date="2013" name="Genome Announc.">
        <title>Whole-Genome Sequencing of Lactobacillus shenzhenensis Strain LY-73T.</title>
        <authorList>
            <person name="Lin Z."/>
            <person name="Liu Z."/>
            <person name="Yang R."/>
            <person name="Zou Y."/>
            <person name="Wan D."/>
            <person name="Chen J."/>
            <person name="Guo M."/>
            <person name="Zhao J."/>
            <person name="Fang C."/>
            <person name="Yang R."/>
            <person name="Liu F."/>
        </authorList>
    </citation>
    <scope>NUCLEOTIDE SEQUENCE [LARGE SCALE GENOMIC DNA]</scope>
    <source>
        <strain evidence="3">LY-73</strain>
    </source>
</reference>
<proteinExistence type="predicted"/>
<dbReference type="HOGENOM" id="CLU_2916891_0_0_9"/>
<evidence type="ECO:0000313" key="3">
    <source>
        <dbReference type="Proteomes" id="UP000030647"/>
    </source>
</evidence>
<feature type="transmembrane region" description="Helical" evidence="1">
    <location>
        <begin position="26"/>
        <end position="48"/>
    </location>
</feature>
<sequence>MYVVLGAVFLKVRHVFHLDRHGWQGFLYDVVFISVEVVLLLHAVRVWTGSRPGRGKDRSGR</sequence>
<evidence type="ECO:0000313" key="2">
    <source>
        <dbReference type="EMBL" id="ERL64494.1"/>
    </source>
</evidence>
<accession>U4TJW6</accession>
<dbReference type="STRING" id="1231336.L248_0905"/>
<keyword evidence="1" id="KW-0812">Transmembrane</keyword>
<organism evidence="2 3">
    <name type="scientific">Schleiferilactobacillus shenzhenensis LY-73</name>
    <dbReference type="NCBI Taxonomy" id="1231336"/>
    <lineage>
        <taxon>Bacteria</taxon>
        <taxon>Bacillati</taxon>
        <taxon>Bacillota</taxon>
        <taxon>Bacilli</taxon>
        <taxon>Lactobacillales</taxon>
        <taxon>Lactobacillaceae</taxon>
        <taxon>Schleiferilactobacillus</taxon>
    </lineage>
</organism>
<dbReference type="Proteomes" id="UP000030647">
    <property type="component" value="Unassembled WGS sequence"/>
</dbReference>
<keyword evidence="3" id="KW-1185">Reference proteome</keyword>
<dbReference type="EMBL" id="KI271597">
    <property type="protein sequence ID" value="ERL64494.1"/>
    <property type="molecule type" value="Genomic_DNA"/>
</dbReference>
<evidence type="ECO:0000256" key="1">
    <source>
        <dbReference type="SAM" id="Phobius"/>
    </source>
</evidence>
<keyword evidence="1" id="KW-0472">Membrane</keyword>
<keyword evidence="1" id="KW-1133">Transmembrane helix</keyword>
<gene>
    <name evidence="2" type="ORF">L248_0905</name>
</gene>
<protein>
    <submittedName>
        <fullName evidence="2">Uncharacterized protein</fullName>
    </submittedName>
</protein>
<dbReference type="AlphaFoldDB" id="U4TJW6"/>
<name>U4TJW6_9LACO</name>